<organism evidence="8 9">
    <name type="scientific">Penstemon smallii</name>
    <dbReference type="NCBI Taxonomy" id="265156"/>
    <lineage>
        <taxon>Eukaryota</taxon>
        <taxon>Viridiplantae</taxon>
        <taxon>Streptophyta</taxon>
        <taxon>Embryophyta</taxon>
        <taxon>Tracheophyta</taxon>
        <taxon>Spermatophyta</taxon>
        <taxon>Magnoliopsida</taxon>
        <taxon>eudicotyledons</taxon>
        <taxon>Gunneridae</taxon>
        <taxon>Pentapetalae</taxon>
        <taxon>asterids</taxon>
        <taxon>lamiids</taxon>
        <taxon>Lamiales</taxon>
        <taxon>Plantaginaceae</taxon>
        <taxon>Cheloneae</taxon>
        <taxon>Penstemon</taxon>
    </lineage>
</organism>
<dbReference type="PANTHER" id="PTHR12632">
    <property type="entry name" value="TRANSCRIPTION FACTOR NF-Y ALPHA-RELATED"/>
    <property type="match status" value="1"/>
</dbReference>
<evidence type="ECO:0000256" key="7">
    <source>
        <dbReference type="SAM" id="MobiDB-lite"/>
    </source>
</evidence>
<feature type="compositionally biased region" description="Polar residues" evidence="7">
    <location>
        <begin position="233"/>
        <end position="242"/>
    </location>
</feature>
<gene>
    <name evidence="8" type="ORF">ACJIZ3_021744</name>
</gene>
<evidence type="ECO:0000313" key="9">
    <source>
        <dbReference type="Proteomes" id="UP001634393"/>
    </source>
</evidence>
<accession>A0ABD3SMW6</accession>
<comment type="caution">
    <text evidence="8">The sequence shown here is derived from an EMBL/GenBank/DDBJ whole genome shotgun (WGS) entry which is preliminary data.</text>
</comment>
<keyword evidence="4 6" id="KW-0804">Transcription</keyword>
<dbReference type="SMART" id="SM00521">
    <property type="entry name" value="CBF"/>
    <property type="match status" value="1"/>
</dbReference>
<dbReference type="EMBL" id="JBJXBP010000006">
    <property type="protein sequence ID" value="KAL3825715.1"/>
    <property type="molecule type" value="Genomic_DNA"/>
</dbReference>
<dbReference type="Gene3D" id="6.10.250.2430">
    <property type="match status" value="1"/>
</dbReference>
<dbReference type="GO" id="GO:0003677">
    <property type="term" value="F:DNA binding"/>
    <property type="evidence" value="ECO:0007669"/>
    <property type="project" value="UniProtKB-KW"/>
</dbReference>
<reference evidence="8 9" key="1">
    <citation type="submission" date="2024-12" db="EMBL/GenBank/DDBJ databases">
        <title>The unique morphological basis and parallel evolutionary history of personate flowers in Penstemon.</title>
        <authorList>
            <person name="Depatie T.H."/>
            <person name="Wessinger C.A."/>
        </authorList>
    </citation>
    <scope>NUCLEOTIDE SEQUENCE [LARGE SCALE GENOMIC DNA]</scope>
    <source>
        <strain evidence="8">WTNN_2</strain>
        <tissue evidence="8">Leaf</tissue>
    </source>
</reference>
<dbReference type="InterPro" id="IPR001289">
    <property type="entry name" value="NFYA"/>
</dbReference>
<keyword evidence="2 6" id="KW-0805">Transcription regulation</keyword>
<evidence type="ECO:0000256" key="1">
    <source>
        <dbReference type="ARBA" id="ARBA00004123"/>
    </source>
</evidence>
<dbReference type="Pfam" id="PF02045">
    <property type="entry name" value="CBFB_NFYA"/>
    <property type="match status" value="1"/>
</dbReference>
<dbReference type="GO" id="GO:0003700">
    <property type="term" value="F:DNA-binding transcription factor activity"/>
    <property type="evidence" value="ECO:0007669"/>
    <property type="project" value="UniProtKB-UniRule"/>
</dbReference>
<evidence type="ECO:0000256" key="4">
    <source>
        <dbReference type="ARBA" id="ARBA00023163"/>
    </source>
</evidence>
<evidence type="ECO:0000313" key="8">
    <source>
        <dbReference type="EMBL" id="KAL3825715.1"/>
    </source>
</evidence>
<comment type="similarity">
    <text evidence="6">Belongs to the NFYA/HAP2 subunit family.</text>
</comment>
<comment type="function">
    <text evidence="6">Component of the sequence-specific heterotrimeric transcription factor (NF-Y) which specifically recognizes a 5'-CCAAT-3' box motif found in the promoters of its target genes.</text>
</comment>
<evidence type="ECO:0000256" key="2">
    <source>
        <dbReference type="ARBA" id="ARBA00023015"/>
    </source>
</evidence>
<sequence length="328" mass="36304">MTMQVQHTLFFKDRHEEIGSLTAPSPRWSAAAAAAYGGEVQSLGLSDRGNSSRFITKESTTAEHQLGLGKGNTTTTQFTLFSDCKNAENGTKTQAATMEYQGHFELGFGQPLICAKYPYAEQCYGVYSTFNGTQIAGRMMLLPLNMTTDGGPIYVNAKQYNGIMRRRKKRAELELANKVLKLRKGISHRPGLVKNFSKDSVLTYDPQPYLHLSRHLHAMRRPRGNGGRFLNTKKPSGSSLKNTPKRGNHGKEKQLNQQTGSQISEVLQSDVGIKSKGTNGSRSNSPGSEVTSHLFFRAANTLHPFQINHPHNFQHFTDVGNIGSYLKV</sequence>
<dbReference type="AlphaFoldDB" id="A0ABD3SMW6"/>
<proteinExistence type="inferred from homology"/>
<dbReference type="PROSITE" id="PS51152">
    <property type="entry name" value="NFYA_HAP2_2"/>
    <property type="match status" value="1"/>
</dbReference>
<keyword evidence="9" id="KW-1185">Reference proteome</keyword>
<keyword evidence="3 6" id="KW-0238">DNA-binding</keyword>
<comment type="subunit">
    <text evidence="6">Heterotrimer.</text>
</comment>
<dbReference type="GO" id="GO:0005634">
    <property type="term" value="C:nucleus"/>
    <property type="evidence" value="ECO:0007669"/>
    <property type="project" value="UniProtKB-SubCell"/>
</dbReference>
<feature type="region of interest" description="Disordered" evidence="7">
    <location>
        <begin position="220"/>
        <end position="263"/>
    </location>
</feature>
<evidence type="ECO:0000256" key="6">
    <source>
        <dbReference type="RuleBase" id="RU367155"/>
    </source>
</evidence>
<comment type="subcellular location">
    <subcellularLocation>
        <location evidence="1 6">Nucleus</location>
    </subcellularLocation>
</comment>
<dbReference type="Proteomes" id="UP001634393">
    <property type="component" value="Unassembled WGS sequence"/>
</dbReference>
<evidence type="ECO:0000256" key="5">
    <source>
        <dbReference type="ARBA" id="ARBA00023242"/>
    </source>
</evidence>
<name>A0ABD3SMW6_9LAMI</name>
<evidence type="ECO:0000256" key="3">
    <source>
        <dbReference type="ARBA" id="ARBA00023125"/>
    </source>
</evidence>
<protein>
    <recommendedName>
        <fullName evidence="6">Nuclear transcription factor Y subunit</fullName>
    </recommendedName>
</protein>
<keyword evidence="5 6" id="KW-0539">Nucleus</keyword>